<feature type="region of interest" description="Disordered" evidence="1">
    <location>
        <begin position="364"/>
        <end position="396"/>
    </location>
</feature>
<feature type="region of interest" description="Disordered" evidence="1">
    <location>
        <begin position="90"/>
        <end position="114"/>
    </location>
</feature>
<feature type="compositionally biased region" description="Low complexity" evidence="1">
    <location>
        <begin position="490"/>
        <end position="504"/>
    </location>
</feature>
<dbReference type="RefSeq" id="XP_007388246.1">
    <property type="nucleotide sequence ID" value="XM_007388184.1"/>
</dbReference>
<dbReference type="AlphaFoldDB" id="R7S550"/>
<organism evidence="3 4">
    <name type="scientific">Punctularia strigosozonata (strain HHB-11173)</name>
    <name type="common">White-rot fungus</name>
    <dbReference type="NCBI Taxonomy" id="741275"/>
    <lineage>
        <taxon>Eukaryota</taxon>
        <taxon>Fungi</taxon>
        <taxon>Dikarya</taxon>
        <taxon>Basidiomycota</taxon>
        <taxon>Agaricomycotina</taxon>
        <taxon>Agaricomycetes</taxon>
        <taxon>Corticiales</taxon>
        <taxon>Punctulariaceae</taxon>
        <taxon>Punctularia</taxon>
    </lineage>
</organism>
<dbReference type="eggNOG" id="ENOG502S1PM">
    <property type="taxonomic scope" value="Eukaryota"/>
</dbReference>
<feature type="domain" description="Transcription regulator Rua1 C-terminal" evidence="2">
    <location>
        <begin position="570"/>
        <end position="694"/>
    </location>
</feature>
<dbReference type="OrthoDB" id="5595379at2759"/>
<evidence type="ECO:0000313" key="4">
    <source>
        <dbReference type="Proteomes" id="UP000054196"/>
    </source>
</evidence>
<feature type="compositionally biased region" description="Acidic residues" evidence="1">
    <location>
        <begin position="253"/>
        <end position="266"/>
    </location>
</feature>
<evidence type="ECO:0000313" key="3">
    <source>
        <dbReference type="EMBL" id="EIN04451.1"/>
    </source>
</evidence>
<dbReference type="EMBL" id="JH687554">
    <property type="protein sequence ID" value="EIN04451.1"/>
    <property type="molecule type" value="Genomic_DNA"/>
</dbReference>
<reference evidence="4" key="1">
    <citation type="journal article" date="2012" name="Science">
        <title>The Paleozoic origin of enzymatic lignin decomposition reconstructed from 31 fungal genomes.</title>
        <authorList>
            <person name="Floudas D."/>
            <person name="Binder M."/>
            <person name="Riley R."/>
            <person name="Barry K."/>
            <person name="Blanchette R.A."/>
            <person name="Henrissat B."/>
            <person name="Martinez A.T."/>
            <person name="Otillar R."/>
            <person name="Spatafora J.W."/>
            <person name="Yadav J.S."/>
            <person name="Aerts A."/>
            <person name="Benoit I."/>
            <person name="Boyd A."/>
            <person name="Carlson A."/>
            <person name="Copeland A."/>
            <person name="Coutinho P.M."/>
            <person name="de Vries R.P."/>
            <person name="Ferreira P."/>
            <person name="Findley K."/>
            <person name="Foster B."/>
            <person name="Gaskell J."/>
            <person name="Glotzer D."/>
            <person name="Gorecki P."/>
            <person name="Heitman J."/>
            <person name="Hesse C."/>
            <person name="Hori C."/>
            <person name="Igarashi K."/>
            <person name="Jurgens J.A."/>
            <person name="Kallen N."/>
            <person name="Kersten P."/>
            <person name="Kohler A."/>
            <person name="Kuees U."/>
            <person name="Kumar T.K.A."/>
            <person name="Kuo A."/>
            <person name="LaButti K."/>
            <person name="Larrondo L.F."/>
            <person name="Lindquist E."/>
            <person name="Ling A."/>
            <person name="Lombard V."/>
            <person name="Lucas S."/>
            <person name="Lundell T."/>
            <person name="Martin R."/>
            <person name="McLaughlin D.J."/>
            <person name="Morgenstern I."/>
            <person name="Morin E."/>
            <person name="Murat C."/>
            <person name="Nagy L.G."/>
            <person name="Nolan M."/>
            <person name="Ohm R.A."/>
            <person name="Patyshakuliyeva A."/>
            <person name="Rokas A."/>
            <person name="Ruiz-Duenas F.J."/>
            <person name="Sabat G."/>
            <person name="Salamov A."/>
            <person name="Samejima M."/>
            <person name="Schmutz J."/>
            <person name="Slot J.C."/>
            <person name="St John F."/>
            <person name="Stenlid J."/>
            <person name="Sun H."/>
            <person name="Sun S."/>
            <person name="Syed K."/>
            <person name="Tsang A."/>
            <person name="Wiebenga A."/>
            <person name="Young D."/>
            <person name="Pisabarro A."/>
            <person name="Eastwood D.C."/>
            <person name="Martin F."/>
            <person name="Cullen D."/>
            <person name="Grigoriev I.V."/>
            <person name="Hibbett D.S."/>
        </authorList>
    </citation>
    <scope>NUCLEOTIDE SEQUENCE [LARGE SCALE GENOMIC DNA]</scope>
    <source>
        <strain evidence="4">HHB-11173 SS5</strain>
    </source>
</reference>
<dbReference type="Proteomes" id="UP000054196">
    <property type="component" value="Unassembled WGS sequence"/>
</dbReference>
<dbReference type="HOGENOM" id="CLU_383166_0_0_1"/>
<feature type="compositionally biased region" description="Low complexity" evidence="1">
    <location>
        <begin position="217"/>
        <end position="226"/>
    </location>
</feature>
<dbReference type="GeneID" id="18880096"/>
<protein>
    <recommendedName>
        <fullName evidence="2">Transcription regulator Rua1 C-terminal domain-containing protein</fullName>
    </recommendedName>
</protein>
<evidence type="ECO:0000259" key="2">
    <source>
        <dbReference type="Pfam" id="PF14616"/>
    </source>
</evidence>
<name>R7S550_PUNST</name>
<feature type="compositionally biased region" description="Low complexity" evidence="1">
    <location>
        <begin position="174"/>
        <end position="183"/>
    </location>
</feature>
<evidence type="ECO:0000256" key="1">
    <source>
        <dbReference type="SAM" id="MobiDB-lite"/>
    </source>
</evidence>
<dbReference type="KEGG" id="psq:PUNSTDRAFT_138494"/>
<feature type="region of interest" description="Disordered" evidence="1">
    <location>
        <begin position="160"/>
        <end position="281"/>
    </location>
</feature>
<dbReference type="Pfam" id="PF14616">
    <property type="entry name" value="Rua1_C"/>
    <property type="match status" value="1"/>
</dbReference>
<sequence>MDPLECALASSPFYRNRMGITQTHSDSGYRLYNLLSPSLHALATPPDSGSVYGSRASSFSAARTPSHALAYDPLDQFPNMFATPSLDERQWKTPQEPDTDPVIRKSQGSFGISQEDSPIVDKATAIASLEAIDPFKAVRNPSPRNAGSKTTTSFVERLRTRTSAGSRTAPLEWSSSPSSVHSDFSSDARLPDSSPRFRFNRSAPSPPPGYYDDSDSDVNPFDDSPSAKLRRPPLRSDSPGTRSSSSRSSFSSADDDDYDYDSDSDFDCSPASSSSPQIPGAHILPELVSSPASMYTRSSGKAPFPESFERHPASVQLCRMPINPAAPLTSDTTYSHCDRTLEDLELQASRYLTRARLRATIAKIEDHPAPTSHGAGSPRGRKLTNRPVRSKVAPTPQDDLSQIMLAIPTRKRKPADQALPSRKRTRCARHAVAKVEATYSPPGSPAMVLESEDTLVVHSSDTVFDLPPSSPTESVDVEYESKHPKTAPKSPLSSLSSLSGLTNSDEYHHEDGDDTNLQGTRIFPSHIPIRSDYPLWYRRFPVSSFYPDEDGRLTRVLREGTFNPPKINGRLDLYTPRFVKGIGREKVGLCPICIESRRRGGEGRQDWLSMKFSAYNYHLLYAHGISAATATPFSPPVEFRMAKRPKANPAKKEKPVIEEGKCHKCHAWVAVESVKDIEPKVPELFWWKHAAACHQASRIPGEGGVYVEDEVFRMVTALERDA</sequence>
<feature type="compositionally biased region" description="Low complexity" evidence="1">
    <location>
        <begin position="236"/>
        <end position="252"/>
    </location>
</feature>
<keyword evidence="4" id="KW-1185">Reference proteome</keyword>
<proteinExistence type="predicted"/>
<dbReference type="PANTHER" id="PTHR28125">
    <property type="entry name" value="MEIOTIC EXPRESSION UP-REGULATED PROTEIN 26"/>
    <property type="match status" value="1"/>
</dbReference>
<accession>R7S550</accession>
<dbReference type="InterPro" id="IPR028012">
    <property type="entry name" value="Rua1_C"/>
</dbReference>
<dbReference type="PANTHER" id="PTHR28125:SF2">
    <property type="entry name" value="MEIOTIC EXPRESSION UP-REGULATED PROTEIN 26"/>
    <property type="match status" value="1"/>
</dbReference>
<gene>
    <name evidence="3" type="ORF">PUNSTDRAFT_138494</name>
</gene>
<feature type="region of interest" description="Disordered" evidence="1">
    <location>
        <begin position="460"/>
        <end position="521"/>
    </location>
</feature>